<dbReference type="Pfam" id="PF00226">
    <property type="entry name" value="DnaJ"/>
    <property type="match status" value="1"/>
</dbReference>
<dbReference type="AlphaFoldDB" id="I7AN67"/>
<dbReference type="Gene3D" id="1.10.287.110">
    <property type="entry name" value="DnaJ domain"/>
    <property type="match status" value="1"/>
</dbReference>
<keyword evidence="5 8" id="KW-1133">Transmembrane helix</keyword>
<keyword evidence="11" id="KW-1185">Reference proteome</keyword>
<dbReference type="EMBL" id="CP003523">
    <property type="protein sequence ID" value="AFN83174.1"/>
    <property type="molecule type" value="Genomic_DNA"/>
</dbReference>
<evidence type="ECO:0000259" key="9">
    <source>
        <dbReference type="PROSITE" id="PS50076"/>
    </source>
</evidence>
<proteinExistence type="predicted"/>
<dbReference type="PROSITE" id="PS50076">
    <property type="entry name" value="DNAJ_2"/>
    <property type="match status" value="1"/>
</dbReference>
<dbReference type="CDD" id="cd06257">
    <property type="entry name" value="DnaJ"/>
    <property type="match status" value="1"/>
</dbReference>
<dbReference type="GO" id="GO:0003723">
    <property type="term" value="F:RNA binding"/>
    <property type="evidence" value="ECO:0007669"/>
    <property type="project" value="TreeGrafter"/>
</dbReference>
<evidence type="ECO:0000256" key="7">
    <source>
        <dbReference type="SAM" id="MobiDB-lite"/>
    </source>
</evidence>
<evidence type="ECO:0000256" key="8">
    <source>
        <dbReference type="SAM" id="Phobius"/>
    </source>
</evidence>
<evidence type="ECO:0000256" key="2">
    <source>
        <dbReference type="ARBA" id="ARBA00022448"/>
    </source>
</evidence>
<dbReference type="InterPro" id="IPR001623">
    <property type="entry name" value="DnaJ_domain"/>
</dbReference>
<dbReference type="InterPro" id="IPR036869">
    <property type="entry name" value="J_dom_sf"/>
</dbReference>
<feature type="transmembrane region" description="Helical" evidence="8">
    <location>
        <begin position="12"/>
        <end position="31"/>
    </location>
</feature>
<dbReference type="KEGG" id="ero:EROM_060810"/>
<evidence type="ECO:0000256" key="4">
    <source>
        <dbReference type="ARBA" id="ARBA00022927"/>
    </source>
</evidence>
<dbReference type="PRINTS" id="PR00625">
    <property type="entry name" value="JDOMAIN"/>
</dbReference>
<dbReference type="VEuPathDB" id="MicrosporidiaDB:EROM_060810"/>
<comment type="subcellular location">
    <subcellularLocation>
        <location evidence="1">Endomembrane system</location>
        <topology evidence="1">Multi-pass membrane protein</topology>
    </subcellularLocation>
</comment>
<dbReference type="OrthoDB" id="1734229at2759"/>
<dbReference type="GO" id="GO:0008320">
    <property type="term" value="F:protein transmembrane transporter activity"/>
    <property type="evidence" value="ECO:0007669"/>
    <property type="project" value="TreeGrafter"/>
</dbReference>
<reference evidence="10 11" key="1">
    <citation type="journal article" date="2012" name="Proc. Natl. Acad. Sci. U.S.A.">
        <title>Gain and loss of multiple functionally related, horizontally transferred genes in the reduced genomes of two microsporidian parasites.</title>
        <authorList>
            <person name="Pombert J.-F."/>
            <person name="Selman M."/>
            <person name="Burki F."/>
            <person name="Bardell F.T."/>
            <person name="Farinelli L."/>
            <person name="Solter L.F."/>
            <person name="Whitman D.W."/>
            <person name="Weiss L.M."/>
            <person name="Corradi N."/>
            <person name="Keeling P.J."/>
        </authorList>
    </citation>
    <scope>NUCLEOTIDE SEQUENCE [LARGE SCALE GENOMIC DNA]</scope>
    <source>
        <strain evidence="10 11">SJ-2008</strain>
    </source>
</reference>
<protein>
    <submittedName>
        <fullName evidence="10">Preprotein translocase subunit Sec63</fullName>
    </submittedName>
</protein>
<accession>I7AN67</accession>
<feature type="region of interest" description="Disordered" evidence="7">
    <location>
        <begin position="412"/>
        <end position="432"/>
    </location>
</feature>
<evidence type="ECO:0000313" key="11">
    <source>
        <dbReference type="Proteomes" id="UP000010094"/>
    </source>
</evidence>
<evidence type="ECO:0000256" key="1">
    <source>
        <dbReference type="ARBA" id="ARBA00004127"/>
    </source>
</evidence>
<feature type="transmembrane region" description="Helical" evidence="8">
    <location>
        <begin position="62"/>
        <end position="81"/>
    </location>
</feature>
<keyword evidence="2" id="KW-0813">Transport</keyword>
<name>I7AN67_ENCRO</name>
<sequence>MAYDYEYDESGLASSYLLLSMLVPVALYMTYDLVDSSPIRRVRCFCSGCKNKEVNRKTKRKVFTMIIWAIISYLISNIRTLKIEYNKGFDPLEVLGVDEGTGEKEIKRKLRKLLMKYNLSKAPEDLRKEYEEKQKIINKAYGLVSDKKRYETWLNSESKTGEIIAIPKVVIKRGIYAFGLYSLLLGVFLPRWAYRKWREIRDLNRVGVNFRTMETFYEKIDVGMNQTKRPLEVVMRLIVLMTKSVEFSEYRWRSDVEGLRSKIESGFAFPLKDCGKENKGYLVLMDHLFRIGQAERSDVEYVQKVSLRLVEGMKAIGIAKRYGGVVRNLVILESMIIQAVFDVKYSMLQIPFVKFEDIFIQENSKEKVSVEGYLGTLPSGEKRESALNVYNSIPLVKITEFSASVIETGVVKDEDHDEPSSSENLVTRNDSEERARAAKADQAVYVIPGGSIATINVVLDRECKVDVGGKGEMIVHAPFMKEVFFVKWIVMLTVDNVIYGKIKVIDDFEKRTNVRFSVDVGEIKKACECRVFVGCGEYMNRNVEKGILIKIE</sequence>
<dbReference type="GeneID" id="20521477"/>
<keyword evidence="3 8" id="KW-0812">Transmembrane</keyword>
<gene>
    <name evidence="10" type="ordered locus">EROM_060810</name>
</gene>
<dbReference type="GO" id="GO:0031207">
    <property type="term" value="C:Sec62/Sec63 complex"/>
    <property type="evidence" value="ECO:0007669"/>
    <property type="project" value="TreeGrafter"/>
</dbReference>
<organism evidence="10 11">
    <name type="scientific">Encephalitozoon romaleae (strain SJ-2008)</name>
    <name type="common">Microsporidian parasite</name>
    <dbReference type="NCBI Taxonomy" id="1178016"/>
    <lineage>
        <taxon>Eukaryota</taxon>
        <taxon>Fungi</taxon>
        <taxon>Fungi incertae sedis</taxon>
        <taxon>Microsporidia</taxon>
        <taxon>Unikaryonidae</taxon>
        <taxon>Encephalitozoon</taxon>
    </lineage>
</organism>
<evidence type="ECO:0000256" key="6">
    <source>
        <dbReference type="ARBA" id="ARBA00023136"/>
    </source>
</evidence>
<feature type="transmembrane region" description="Helical" evidence="8">
    <location>
        <begin position="175"/>
        <end position="194"/>
    </location>
</feature>
<evidence type="ECO:0000313" key="10">
    <source>
        <dbReference type="EMBL" id="AFN83174.1"/>
    </source>
</evidence>
<dbReference type="Gene3D" id="1.10.3380.10">
    <property type="entry name" value="Sec63 N-terminal domain-like domain"/>
    <property type="match status" value="1"/>
</dbReference>
<evidence type="ECO:0000256" key="3">
    <source>
        <dbReference type="ARBA" id="ARBA00022692"/>
    </source>
</evidence>
<keyword evidence="6 8" id="KW-0472">Membrane</keyword>
<dbReference type="GO" id="GO:0006614">
    <property type="term" value="P:SRP-dependent cotranslational protein targeting to membrane"/>
    <property type="evidence" value="ECO:0007669"/>
    <property type="project" value="TreeGrafter"/>
</dbReference>
<keyword evidence="4" id="KW-0653">Protein transport</keyword>
<dbReference type="SUPFAM" id="SSF46565">
    <property type="entry name" value="Chaperone J-domain"/>
    <property type="match status" value="1"/>
</dbReference>
<dbReference type="GO" id="GO:0006620">
    <property type="term" value="P:post-translational protein targeting to endoplasmic reticulum membrane"/>
    <property type="evidence" value="ECO:0007669"/>
    <property type="project" value="TreeGrafter"/>
</dbReference>
<dbReference type="SMART" id="SM00973">
    <property type="entry name" value="Sec63"/>
    <property type="match status" value="1"/>
</dbReference>
<dbReference type="SMART" id="SM00271">
    <property type="entry name" value="DnaJ"/>
    <property type="match status" value="1"/>
</dbReference>
<dbReference type="InterPro" id="IPR004179">
    <property type="entry name" value="Sec63-dom"/>
</dbReference>
<dbReference type="RefSeq" id="XP_009264671.1">
    <property type="nucleotide sequence ID" value="XM_009266396.1"/>
</dbReference>
<dbReference type="PANTHER" id="PTHR24075">
    <property type="entry name" value="SEC63 DOMAIN-CONTAINING"/>
    <property type="match status" value="1"/>
</dbReference>
<dbReference type="SUPFAM" id="SSF158702">
    <property type="entry name" value="Sec63 N-terminal domain-like"/>
    <property type="match status" value="1"/>
</dbReference>
<evidence type="ECO:0000256" key="5">
    <source>
        <dbReference type="ARBA" id="ARBA00022989"/>
    </source>
</evidence>
<dbReference type="HOGENOM" id="CLU_494335_0_0_1"/>
<dbReference type="PANTHER" id="PTHR24075:SF0">
    <property type="entry name" value="TRANSLOCATION PROTEIN SEC63 HOMOLOG"/>
    <property type="match status" value="1"/>
</dbReference>
<dbReference type="Proteomes" id="UP000010094">
    <property type="component" value="Chromosome VI"/>
</dbReference>
<dbReference type="Pfam" id="PF02889">
    <property type="entry name" value="Sec63"/>
    <property type="match status" value="1"/>
</dbReference>
<feature type="domain" description="J" evidence="9">
    <location>
        <begin position="90"/>
        <end position="149"/>
    </location>
</feature>